<evidence type="ECO:0000313" key="13">
    <source>
        <dbReference type="EMBL" id="OEE31392.1"/>
    </source>
</evidence>
<dbReference type="SUPFAM" id="SSF55785">
    <property type="entry name" value="PYP-like sensor domain (PAS domain)"/>
    <property type="match status" value="1"/>
</dbReference>
<dbReference type="eggNOG" id="COG2199">
    <property type="taxonomic scope" value="Bacteria"/>
</dbReference>
<dbReference type="EMBL" id="AJYQ02000127">
    <property type="protein sequence ID" value="OEE31392.1"/>
    <property type="molecule type" value="Genomic_DNA"/>
</dbReference>
<dbReference type="PROSITE" id="PS50112">
    <property type="entry name" value="PAS"/>
    <property type="match status" value="1"/>
</dbReference>
<dbReference type="NCBIfam" id="TIGR00229">
    <property type="entry name" value="sensory_box"/>
    <property type="match status" value="1"/>
</dbReference>
<evidence type="ECO:0000256" key="7">
    <source>
        <dbReference type="ARBA" id="ARBA00022840"/>
    </source>
</evidence>
<dbReference type="CDD" id="cd00130">
    <property type="entry name" value="PAS"/>
    <property type="match status" value="1"/>
</dbReference>
<keyword evidence="6" id="KW-0418">Kinase</keyword>
<proteinExistence type="predicted"/>
<dbReference type="InterPro" id="IPR000700">
    <property type="entry name" value="PAS-assoc_C"/>
</dbReference>
<dbReference type="InterPro" id="IPR035965">
    <property type="entry name" value="PAS-like_dom_sf"/>
</dbReference>
<keyword evidence="9" id="KW-1133">Transmembrane helix</keyword>
<evidence type="ECO:0000259" key="11">
    <source>
        <dbReference type="PROSITE" id="PS50113"/>
    </source>
</evidence>
<dbReference type="RefSeq" id="WP_017039871.1">
    <property type="nucleotide sequence ID" value="NZ_AJYQ02000127.1"/>
</dbReference>
<comment type="cofactor">
    <cofactor evidence="1">
        <name>Mg(2+)</name>
        <dbReference type="ChEBI" id="CHEBI:18420"/>
    </cofactor>
</comment>
<evidence type="ECO:0000256" key="9">
    <source>
        <dbReference type="SAM" id="Phobius"/>
    </source>
</evidence>
<dbReference type="FunFam" id="3.30.70.270:FF:000001">
    <property type="entry name" value="Diguanylate cyclase domain protein"/>
    <property type="match status" value="1"/>
</dbReference>
<accession>A0A1E5BBC0</accession>
<dbReference type="SMART" id="SM00267">
    <property type="entry name" value="GGDEF"/>
    <property type="match status" value="1"/>
</dbReference>
<dbReference type="Pfam" id="PF13426">
    <property type="entry name" value="PAS_9"/>
    <property type="match status" value="1"/>
</dbReference>
<evidence type="ECO:0000256" key="5">
    <source>
        <dbReference type="ARBA" id="ARBA00022741"/>
    </source>
</evidence>
<gene>
    <name evidence="13" type="ORF">A1QO_13815</name>
</gene>
<dbReference type="GO" id="GO:0005524">
    <property type="term" value="F:ATP binding"/>
    <property type="evidence" value="ECO:0007669"/>
    <property type="project" value="UniProtKB-KW"/>
</dbReference>
<keyword evidence="5" id="KW-0547">Nucleotide-binding</keyword>
<dbReference type="PROSITE" id="PS50887">
    <property type="entry name" value="GGDEF"/>
    <property type="match status" value="1"/>
</dbReference>
<feature type="transmembrane region" description="Helical" evidence="9">
    <location>
        <begin position="6"/>
        <end position="28"/>
    </location>
</feature>
<dbReference type="PANTHER" id="PTHR46663:SF4">
    <property type="entry name" value="DIGUANYLATE CYCLASE DGCT-RELATED"/>
    <property type="match status" value="1"/>
</dbReference>
<feature type="domain" description="PAC" evidence="11">
    <location>
        <begin position="416"/>
        <end position="468"/>
    </location>
</feature>
<comment type="subcellular location">
    <subcellularLocation>
        <location evidence="2">Cell inner membrane</location>
    </subcellularLocation>
</comment>
<evidence type="ECO:0000259" key="12">
    <source>
        <dbReference type="PROSITE" id="PS50887"/>
    </source>
</evidence>
<name>A0A1E5BBC0_9VIBR</name>
<dbReference type="Pfam" id="PF21623">
    <property type="entry name" value="HK_sensor_dom_bact"/>
    <property type="match status" value="1"/>
</dbReference>
<evidence type="ECO:0000256" key="2">
    <source>
        <dbReference type="ARBA" id="ARBA00004533"/>
    </source>
</evidence>
<dbReference type="InterPro" id="IPR000160">
    <property type="entry name" value="GGDEF_dom"/>
</dbReference>
<dbReference type="GO" id="GO:0000160">
    <property type="term" value="P:phosphorelay signal transduction system"/>
    <property type="evidence" value="ECO:0007669"/>
    <property type="project" value="UniProtKB-KW"/>
</dbReference>
<organism evidence="13 14">
    <name type="scientific">Vibrio genomosp. F10 str. ZF-129</name>
    <dbReference type="NCBI Taxonomy" id="1187848"/>
    <lineage>
        <taxon>Bacteria</taxon>
        <taxon>Pseudomonadati</taxon>
        <taxon>Pseudomonadota</taxon>
        <taxon>Gammaproteobacteria</taxon>
        <taxon>Vibrionales</taxon>
        <taxon>Vibrionaceae</taxon>
        <taxon>Vibrio</taxon>
    </lineage>
</organism>
<evidence type="ECO:0000259" key="10">
    <source>
        <dbReference type="PROSITE" id="PS50112"/>
    </source>
</evidence>
<dbReference type="InterPro" id="IPR000014">
    <property type="entry name" value="PAS"/>
</dbReference>
<dbReference type="GO" id="GO:0005886">
    <property type="term" value="C:plasma membrane"/>
    <property type="evidence" value="ECO:0007669"/>
    <property type="project" value="UniProtKB-SubCell"/>
</dbReference>
<evidence type="ECO:0000256" key="4">
    <source>
        <dbReference type="ARBA" id="ARBA00022679"/>
    </source>
</evidence>
<dbReference type="SMART" id="SM00086">
    <property type="entry name" value="PAC"/>
    <property type="match status" value="1"/>
</dbReference>
<sequence length="633" mass="72258">MTVKPTFSILQFFLIFIILSMVPTLFFISEWQRIEQRSLSLVEQETSAQLEFSQRSLQSTILDIEATIELLSSNSLLYSAVLENNQSNYDAVEDLWILIARSKGYFSKLRFLSNTGQEQIRVNSVANYVEVVSDEFLQNKAHRDYFKYATTLKPNQSGRFGIDVEYDNHKIVTPITPALRIIIPVDINFKRYGYFVANLDFNAIYESLNYGSDIQSKPDLINANGFYLQSQTFSQILGDVIAEHNEFNLNQLLPKVWESAQSGEEGNVFDAGSWWSYAKVNVSKDILGEDLYLVLNVPSQKVNQQIENEYKQISFLAIAVYIITLLLSCGFCAWNVRHKKHSIESQIARVAMDGMSAVLISDKNNRILSVNKEFTRLSGYTLEEVKGKSPSIFTSGKHQQEFYMQMWKQLLADGMWEGEVTNKRKDGSLITEILRIQTVTDSEGKVIFYVGSFVDITQRKILENRLRDLSEKDALSGLWNRRKFDKQIRREARRSRRYPDKYQSCIAIIDIDNFKRINDKLGHAEGDKVIKSVSSIILDQIRETDFLARIGGEEFGLIMPHTPLAEAEVVLNRLRTAIYLHHEHSVSVSGGVSNVDSSIENSYQRADIALYEAKSSGKNCISMMTSQEAHEIA</sequence>
<dbReference type="Gene3D" id="3.30.450.20">
    <property type="entry name" value="PAS domain"/>
    <property type="match status" value="3"/>
</dbReference>
<dbReference type="AlphaFoldDB" id="A0A1E5BBC0"/>
<dbReference type="Pfam" id="PF00990">
    <property type="entry name" value="GGDEF"/>
    <property type="match status" value="1"/>
</dbReference>
<keyword evidence="9" id="KW-0812">Transmembrane</keyword>
<dbReference type="InterPro" id="IPR048760">
    <property type="entry name" value="VP0354-like_sensor_dom"/>
</dbReference>
<dbReference type="PANTHER" id="PTHR46663">
    <property type="entry name" value="DIGUANYLATE CYCLASE DGCT-RELATED"/>
    <property type="match status" value="1"/>
</dbReference>
<dbReference type="SUPFAM" id="SSF103190">
    <property type="entry name" value="Sensory domain-like"/>
    <property type="match status" value="2"/>
</dbReference>
<reference evidence="13 14" key="1">
    <citation type="journal article" date="2012" name="Science">
        <title>Ecological populations of bacteria act as socially cohesive units of antibiotic production and resistance.</title>
        <authorList>
            <person name="Cordero O.X."/>
            <person name="Wildschutte H."/>
            <person name="Kirkup B."/>
            <person name="Proehl S."/>
            <person name="Ngo L."/>
            <person name="Hussain F."/>
            <person name="Le Roux F."/>
            <person name="Mincer T."/>
            <person name="Polz M.F."/>
        </authorList>
    </citation>
    <scope>NUCLEOTIDE SEQUENCE [LARGE SCALE GENOMIC DNA]</scope>
    <source>
        <strain evidence="13 14">ZF-129</strain>
    </source>
</reference>
<dbReference type="InterPro" id="IPR029787">
    <property type="entry name" value="Nucleotide_cyclase"/>
</dbReference>
<dbReference type="InterPro" id="IPR043128">
    <property type="entry name" value="Rev_trsase/Diguanyl_cyclase"/>
</dbReference>
<dbReference type="InterPro" id="IPR052163">
    <property type="entry name" value="DGC-Regulatory_Protein"/>
</dbReference>
<keyword evidence="9" id="KW-0472">Membrane</keyword>
<evidence type="ECO:0000256" key="1">
    <source>
        <dbReference type="ARBA" id="ARBA00001946"/>
    </source>
</evidence>
<dbReference type="NCBIfam" id="TIGR00254">
    <property type="entry name" value="GGDEF"/>
    <property type="match status" value="1"/>
</dbReference>
<dbReference type="CDD" id="cd01949">
    <property type="entry name" value="GGDEF"/>
    <property type="match status" value="1"/>
</dbReference>
<keyword evidence="4" id="KW-0808">Transferase</keyword>
<dbReference type="Gene3D" id="3.30.70.270">
    <property type="match status" value="1"/>
</dbReference>
<dbReference type="PROSITE" id="PS50113">
    <property type="entry name" value="PAC"/>
    <property type="match status" value="1"/>
</dbReference>
<evidence type="ECO:0000256" key="3">
    <source>
        <dbReference type="ARBA" id="ARBA00022553"/>
    </source>
</evidence>
<dbReference type="STRING" id="1187848.A1QO_13815"/>
<feature type="domain" description="PAS" evidence="10">
    <location>
        <begin position="343"/>
        <end position="389"/>
    </location>
</feature>
<dbReference type="OrthoDB" id="9812260at2"/>
<protein>
    <submittedName>
        <fullName evidence="13">Diguanylate cyclase</fullName>
    </submittedName>
</protein>
<dbReference type="Proteomes" id="UP000094741">
    <property type="component" value="Unassembled WGS sequence"/>
</dbReference>
<feature type="domain" description="GGDEF" evidence="12">
    <location>
        <begin position="502"/>
        <end position="626"/>
    </location>
</feature>
<keyword evidence="7" id="KW-0067">ATP-binding</keyword>
<evidence type="ECO:0000256" key="6">
    <source>
        <dbReference type="ARBA" id="ARBA00022777"/>
    </source>
</evidence>
<dbReference type="SUPFAM" id="SSF55073">
    <property type="entry name" value="Nucleotide cyclase"/>
    <property type="match status" value="1"/>
</dbReference>
<comment type="caution">
    <text evidence="13">The sequence shown here is derived from an EMBL/GenBank/DDBJ whole genome shotgun (WGS) entry which is preliminary data.</text>
</comment>
<keyword evidence="8" id="KW-0902">Two-component regulatory system</keyword>
<keyword evidence="3" id="KW-0597">Phosphoprotein</keyword>
<dbReference type="InterPro" id="IPR001610">
    <property type="entry name" value="PAC"/>
</dbReference>
<evidence type="ECO:0000313" key="14">
    <source>
        <dbReference type="Proteomes" id="UP000094741"/>
    </source>
</evidence>
<dbReference type="GO" id="GO:0016301">
    <property type="term" value="F:kinase activity"/>
    <property type="evidence" value="ECO:0007669"/>
    <property type="project" value="UniProtKB-KW"/>
</dbReference>
<dbReference type="InterPro" id="IPR029151">
    <property type="entry name" value="Sensor-like_sf"/>
</dbReference>
<evidence type="ECO:0000256" key="8">
    <source>
        <dbReference type="ARBA" id="ARBA00023012"/>
    </source>
</evidence>